<evidence type="ECO:0008006" key="3">
    <source>
        <dbReference type="Google" id="ProtNLM"/>
    </source>
</evidence>
<organism evidence="1 2">
    <name type="scientific">Lysobacter antibioticus</name>
    <dbReference type="NCBI Taxonomy" id="84531"/>
    <lineage>
        <taxon>Bacteria</taxon>
        <taxon>Pseudomonadati</taxon>
        <taxon>Pseudomonadota</taxon>
        <taxon>Gammaproteobacteria</taxon>
        <taxon>Lysobacterales</taxon>
        <taxon>Lysobacteraceae</taxon>
        <taxon>Lysobacter</taxon>
    </lineage>
</organism>
<dbReference type="AlphaFoldDB" id="A0A0S2F4C9"/>
<proteinExistence type="predicted"/>
<dbReference type="Proteomes" id="UP000060787">
    <property type="component" value="Chromosome"/>
</dbReference>
<evidence type="ECO:0000313" key="2">
    <source>
        <dbReference type="Proteomes" id="UP000060787"/>
    </source>
</evidence>
<dbReference type="EMBL" id="CP011129">
    <property type="protein sequence ID" value="ALN78301.1"/>
    <property type="molecule type" value="Genomic_DNA"/>
</dbReference>
<dbReference type="Gene3D" id="3.40.50.880">
    <property type="match status" value="1"/>
</dbReference>
<dbReference type="RefSeq" id="WP_057916141.1">
    <property type="nucleotide sequence ID" value="NZ_CP011129.1"/>
</dbReference>
<accession>A0A0S2F4C9</accession>
<reference evidence="1 2" key="1">
    <citation type="journal article" date="2015" name="BMC Genomics">
        <title>Comparative genomics and metabolic profiling of the genus Lysobacter.</title>
        <authorList>
            <person name="de Bruijn I."/>
            <person name="Cheng X."/>
            <person name="de Jager V."/>
            <person name="Exposito R.G."/>
            <person name="Watrous J."/>
            <person name="Patel N."/>
            <person name="Postma J."/>
            <person name="Dorrestein P.C."/>
            <person name="Kobayashi D."/>
            <person name="Raaijmakers J.M."/>
        </authorList>
    </citation>
    <scope>NUCLEOTIDE SEQUENCE [LARGE SCALE GENOMIC DNA]</scope>
    <source>
        <strain evidence="1 2">76</strain>
    </source>
</reference>
<evidence type="ECO:0000313" key="1">
    <source>
        <dbReference type="EMBL" id="ALN78301.1"/>
    </source>
</evidence>
<sequence>MFGKVLRSGVVAAACCTPAIAQQLPERDYRPPIASPAYAAGRGPSVCVDEAHHNFHTLDGRYWSFGELLRRDGYAVRPLRGAFTRASLAPCAIVVIANAQPSAAEWDDYPYPTPSAFAAAEIRATRRWVREGGSLWLIADHMPLAGAAAGLAAAFGVKFNDGFAMPGFDADPARRARIFQQPGLFRVDAGSLTRHAAVRGRDESESVAQVRSFTGQAFQAPAEAEPLLILPQGYVSLMPKKAWRFDADTARVPVAGWLQGAVMRVGKGRAAFFGEAAMFTTQVQGAERRPMGMNAPGAERNYQFTLNLAHWLSGLLDPATHSSKPPR</sequence>
<protein>
    <recommendedName>
        <fullName evidence="3">DUF4350 domain-containing protein</fullName>
    </recommendedName>
</protein>
<dbReference type="STRING" id="84531.LA76x_0139"/>
<dbReference type="KEGG" id="lab:LA76x_0139"/>
<name>A0A0S2F4C9_LYSAN</name>
<dbReference type="SUPFAM" id="SSF52317">
    <property type="entry name" value="Class I glutamine amidotransferase-like"/>
    <property type="match status" value="1"/>
</dbReference>
<dbReference type="PATRIC" id="fig|84531.8.peg.142"/>
<gene>
    <name evidence="1" type="ORF">LA76x_0139</name>
</gene>
<keyword evidence="2" id="KW-1185">Reference proteome</keyword>
<dbReference type="InterPro" id="IPR029062">
    <property type="entry name" value="Class_I_gatase-like"/>
</dbReference>